<keyword evidence="4" id="KW-1185">Reference proteome</keyword>
<accession>A0ABX0XRF1</accession>
<gene>
    <name evidence="3" type="ORF">HC031_02415</name>
</gene>
<feature type="region of interest" description="Disordered" evidence="1">
    <location>
        <begin position="207"/>
        <end position="255"/>
    </location>
</feature>
<dbReference type="EMBL" id="JAATVY010000001">
    <property type="protein sequence ID" value="NJC68582.1"/>
    <property type="molecule type" value="Genomic_DNA"/>
</dbReference>
<evidence type="ECO:0000256" key="1">
    <source>
        <dbReference type="SAM" id="MobiDB-lite"/>
    </source>
</evidence>
<organism evidence="3 4">
    <name type="scientific">Planosporangium thailandense</name>
    <dbReference type="NCBI Taxonomy" id="765197"/>
    <lineage>
        <taxon>Bacteria</taxon>
        <taxon>Bacillati</taxon>
        <taxon>Actinomycetota</taxon>
        <taxon>Actinomycetes</taxon>
        <taxon>Micromonosporales</taxon>
        <taxon>Micromonosporaceae</taxon>
        <taxon>Planosporangium</taxon>
    </lineage>
</organism>
<keyword evidence="2" id="KW-0472">Membrane</keyword>
<proteinExistence type="predicted"/>
<evidence type="ECO:0000313" key="4">
    <source>
        <dbReference type="Proteomes" id="UP000722989"/>
    </source>
</evidence>
<keyword evidence="2" id="KW-1133">Transmembrane helix</keyword>
<sequence>MECPRCGANLVTPASDHVCRERRPPIGWEITRWALVALAVGYAIAALVEFGLAAAAHHTLGSIRADDGAAVRNQRLADLNHLVSVARVADRVFWVLLVVLLVALVGWSRASAGLIRRNGGDDVRLMLRHWSLRAWSIALMISVVLGFAAFRPTGDTVDGALRLLWLMEIRYVLRAVAAAFLTAGVVLVGQRIRRFVADPAKPVFPASPERATGWRRQPTEEEDLWGWEPPSMLPPPRTSAPADDRDHDPRLGNPR</sequence>
<evidence type="ECO:0000313" key="3">
    <source>
        <dbReference type="EMBL" id="NJC68582.1"/>
    </source>
</evidence>
<feature type="transmembrane region" description="Helical" evidence="2">
    <location>
        <begin position="171"/>
        <end position="189"/>
    </location>
</feature>
<evidence type="ECO:0000256" key="2">
    <source>
        <dbReference type="SAM" id="Phobius"/>
    </source>
</evidence>
<comment type="caution">
    <text evidence="3">The sequence shown here is derived from an EMBL/GenBank/DDBJ whole genome shotgun (WGS) entry which is preliminary data.</text>
</comment>
<name>A0ABX0XRF1_9ACTN</name>
<reference evidence="3 4" key="1">
    <citation type="submission" date="2020-03" db="EMBL/GenBank/DDBJ databases">
        <title>WGS of the type strain of Planosporangium spp.</title>
        <authorList>
            <person name="Thawai C."/>
        </authorList>
    </citation>
    <scope>NUCLEOTIDE SEQUENCE [LARGE SCALE GENOMIC DNA]</scope>
    <source>
        <strain evidence="3 4">TBRC 5610</strain>
    </source>
</reference>
<dbReference type="RefSeq" id="WP_167923434.1">
    <property type="nucleotide sequence ID" value="NZ_JAATVY010000001.1"/>
</dbReference>
<feature type="compositionally biased region" description="Basic and acidic residues" evidence="1">
    <location>
        <begin position="242"/>
        <end position="255"/>
    </location>
</feature>
<feature type="transmembrane region" description="Helical" evidence="2">
    <location>
        <begin position="92"/>
        <end position="110"/>
    </location>
</feature>
<feature type="transmembrane region" description="Helical" evidence="2">
    <location>
        <begin position="33"/>
        <end position="56"/>
    </location>
</feature>
<dbReference type="Proteomes" id="UP000722989">
    <property type="component" value="Unassembled WGS sequence"/>
</dbReference>
<feature type="transmembrane region" description="Helical" evidence="2">
    <location>
        <begin position="130"/>
        <end position="151"/>
    </location>
</feature>
<keyword evidence="2" id="KW-0812">Transmembrane</keyword>
<protein>
    <submittedName>
        <fullName evidence="3">Uncharacterized protein</fullName>
    </submittedName>
</protein>